<evidence type="ECO:0000313" key="1">
    <source>
        <dbReference type="EMBL" id="MBA0812880.1"/>
    </source>
</evidence>
<reference evidence="1 2" key="1">
    <citation type="journal article" date="2019" name="Genome Biol. Evol.">
        <title>Insights into the evolution of the New World diploid cottons (Gossypium, subgenus Houzingenia) based on genome sequencing.</title>
        <authorList>
            <person name="Grover C.E."/>
            <person name="Arick M.A. 2nd"/>
            <person name="Thrash A."/>
            <person name="Conover J.L."/>
            <person name="Sanders W.S."/>
            <person name="Peterson D.G."/>
            <person name="Frelichowski J.E."/>
            <person name="Scheffler J.A."/>
            <person name="Scheffler B.E."/>
            <person name="Wendel J.F."/>
        </authorList>
    </citation>
    <scope>NUCLEOTIDE SEQUENCE [LARGE SCALE GENOMIC DNA]</scope>
    <source>
        <strain evidence="1">0</strain>
        <tissue evidence="1">Leaf</tissue>
    </source>
</reference>
<proteinExistence type="predicted"/>
<accession>A0A7J9HSN6</accession>
<comment type="caution">
    <text evidence="1">The sequence shown here is derived from an EMBL/GenBank/DDBJ whole genome shotgun (WGS) entry which is preliminary data.</text>
</comment>
<dbReference type="Proteomes" id="UP000593560">
    <property type="component" value="Unassembled WGS sequence"/>
</dbReference>
<keyword evidence="2" id="KW-1185">Reference proteome</keyword>
<dbReference type="AlphaFoldDB" id="A0A7J9HSN6"/>
<organism evidence="1 2">
    <name type="scientific">Gossypium harknessii</name>
    <dbReference type="NCBI Taxonomy" id="34285"/>
    <lineage>
        <taxon>Eukaryota</taxon>
        <taxon>Viridiplantae</taxon>
        <taxon>Streptophyta</taxon>
        <taxon>Embryophyta</taxon>
        <taxon>Tracheophyta</taxon>
        <taxon>Spermatophyta</taxon>
        <taxon>Magnoliopsida</taxon>
        <taxon>eudicotyledons</taxon>
        <taxon>Gunneridae</taxon>
        <taxon>Pentapetalae</taxon>
        <taxon>rosids</taxon>
        <taxon>malvids</taxon>
        <taxon>Malvales</taxon>
        <taxon>Malvaceae</taxon>
        <taxon>Malvoideae</taxon>
        <taxon>Gossypium</taxon>
    </lineage>
</organism>
<protein>
    <submittedName>
        <fullName evidence="1">Uncharacterized protein</fullName>
    </submittedName>
</protein>
<dbReference type="OrthoDB" id="984336at2759"/>
<gene>
    <name evidence="1" type="ORF">Gohar_026808</name>
</gene>
<sequence length="73" mass="8739">MRFYTDVETSIGSLYSGYGELLDMPFYLYSDSIDRGNPYRQCKGWLSAILRTRVIITRRRFVKYRTLRTKLTE</sequence>
<dbReference type="EMBL" id="JABFAD010000011">
    <property type="protein sequence ID" value="MBA0812880.1"/>
    <property type="molecule type" value="Genomic_DNA"/>
</dbReference>
<name>A0A7J9HSN6_9ROSI</name>
<evidence type="ECO:0000313" key="2">
    <source>
        <dbReference type="Proteomes" id="UP000593560"/>
    </source>
</evidence>